<gene>
    <name evidence="2" type="ORF">C8263_07155</name>
</gene>
<organism evidence="2 3">
    <name type="scientific">Deinococcus arcticus</name>
    <dbReference type="NCBI Taxonomy" id="2136176"/>
    <lineage>
        <taxon>Bacteria</taxon>
        <taxon>Thermotogati</taxon>
        <taxon>Deinococcota</taxon>
        <taxon>Deinococci</taxon>
        <taxon>Deinococcales</taxon>
        <taxon>Deinococcaceae</taxon>
        <taxon>Deinococcus</taxon>
    </lineage>
</organism>
<dbReference type="PANTHER" id="PTHR44791:SF1">
    <property type="entry name" value="TELOMERASE PROTEIN COMPONENT 1"/>
    <property type="match status" value="1"/>
</dbReference>
<name>A0A2T3WA40_9DEIO</name>
<dbReference type="EMBL" id="PYSV01000005">
    <property type="protein sequence ID" value="PTA68623.1"/>
    <property type="molecule type" value="Genomic_DNA"/>
</dbReference>
<dbReference type="SUPFAM" id="SSF140864">
    <property type="entry name" value="TROVE domain-like"/>
    <property type="match status" value="1"/>
</dbReference>
<reference evidence="2 3" key="1">
    <citation type="submission" date="2018-03" db="EMBL/GenBank/DDBJ databases">
        <title>Draft genome of Deinococcus sp. OD32.</title>
        <authorList>
            <person name="Wang X.-P."/>
            <person name="Du Z.-J."/>
        </authorList>
    </citation>
    <scope>NUCLEOTIDE SEQUENCE [LARGE SCALE GENOMIC DNA]</scope>
    <source>
        <strain evidence="2 3">OD32</strain>
    </source>
</reference>
<dbReference type="Pfam" id="PF05731">
    <property type="entry name" value="TROVE"/>
    <property type="match status" value="1"/>
</dbReference>
<dbReference type="GO" id="GO:0070034">
    <property type="term" value="F:telomerase RNA binding"/>
    <property type="evidence" value="ECO:0007669"/>
    <property type="project" value="TreeGrafter"/>
</dbReference>
<evidence type="ECO:0000259" key="1">
    <source>
        <dbReference type="Pfam" id="PF05731"/>
    </source>
</evidence>
<dbReference type="PANTHER" id="PTHR44791">
    <property type="entry name" value="TELOMERASE PROTEIN COMPONENT 1 TEP1"/>
    <property type="match status" value="1"/>
</dbReference>
<dbReference type="GO" id="GO:0003720">
    <property type="term" value="F:telomerase activity"/>
    <property type="evidence" value="ECO:0007669"/>
    <property type="project" value="TreeGrafter"/>
</dbReference>
<protein>
    <submittedName>
        <fullName evidence="2">TROVE domain-containing protein</fullName>
    </submittedName>
</protein>
<proteinExistence type="predicted"/>
<keyword evidence="3" id="KW-1185">Reference proteome</keyword>
<feature type="domain" description="TROVE" evidence="1">
    <location>
        <begin position="232"/>
        <end position="307"/>
    </location>
</feature>
<dbReference type="OrthoDB" id="55864at2"/>
<evidence type="ECO:0000313" key="3">
    <source>
        <dbReference type="Proteomes" id="UP000240317"/>
    </source>
</evidence>
<dbReference type="Gene3D" id="3.40.50.410">
    <property type="entry name" value="von Willebrand factor, type A domain"/>
    <property type="match status" value="1"/>
</dbReference>
<dbReference type="GO" id="GO:0000722">
    <property type="term" value="P:telomere maintenance via recombination"/>
    <property type="evidence" value="ECO:0007669"/>
    <property type="project" value="TreeGrafter"/>
</dbReference>
<dbReference type="SUPFAM" id="SSF53300">
    <property type="entry name" value="vWA-like"/>
    <property type="match status" value="1"/>
</dbReference>
<evidence type="ECO:0000313" key="2">
    <source>
        <dbReference type="EMBL" id="PTA68623.1"/>
    </source>
</evidence>
<dbReference type="InterPro" id="IPR037214">
    <property type="entry name" value="TROVE_dom_sf"/>
</dbReference>
<accession>A0A2T3WA40</accession>
<dbReference type="Proteomes" id="UP000240317">
    <property type="component" value="Unassembled WGS sequence"/>
</dbReference>
<dbReference type="InterPro" id="IPR036465">
    <property type="entry name" value="vWFA_dom_sf"/>
</dbReference>
<dbReference type="InterPro" id="IPR008858">
    <property type="entry name" value="TROVE_dom"/>
</dbReference>
<sequence length="527" mass="57955">MGFLNRKKNRAASPHLNFMGGPSYDLTDPLQTLRVTAASCFFGEPMYYARDVQDTRPQRVRRGRLDDLHMAHLQATLGTLDSGENRTLTPAQRLERAIDAALNVDPAGTLALAAELRGEWNIRVTPQVILVRAANHAAVRGTGLIREHAPGIIRRADEPATGLAYQLSAYGKPVPNSLKKAWKRALEQVPPTALAKYRLEGHDVKTLDVVNMVHACSPAIDALMRGEAKLDGETWESLISARGSGQAQWTEAVQVMGHMALLRNLRNLVKHGVALELFTEKLVAGAARGRQLPFRYYSAYRAVKDASAPRAVLSAVEEALEVSLGELPHFPGRVMSLCDNSGSAQGTATSSMGQMQVSTIANLSAVLTARRADEGHVGVFGDRLETFRVQGRVMPNLERAERLAQTIGGATENGIWLFWDRAIRERQHWDQVFVYSDMQAGHGGLYGTDVGAYKAYVWPGGGHYIDVPKLIQTYRQEVNPQVMVYLVQVAGYSDTIVPETYRGTFILGGWGDGLLRYAHAMSQQFRA</sequence>
<dbReference type="AlphaFoldDB" id="A0A2T3WA40"/>
<comment type="caution">
    <text evidence="2">The sequence shown here is derived from an EMBL/GenBank/DDBJ whole genome shotgun (WGS) entry which is preliminary data.</text>
</comment>
<dbReference type="InterPro" id="IPR052652">
    <property type="entry name" value="Telomerase_Complex_Comp"/>
</dbReference>